<dbReference type="InterPro" id="IPR013783">
    <property type="entry name" value="Ig-like_fold"/>
</dbReference>
<dbReference type="Pfam" id="PF13385">
    <property type="entry name" value="Laminin_G_3"/>
    <property type="match status" value="1"/>
</dbReference>
<keyword evidence="8" id="KW-1185">Reference proteome</keyword>
<dbReference type="InterPro" id="IPR006558">
    <property type="entry name" value="LamG-like"/>
</dbReference>
<proteinExistence type="predicted"/>
<evidence type="ECO:0000256" key="3">
    <source>
        <dbReference type="ARBA" id="ARBA00022729"/>
    </source>
</evidence>
<dbReference type="Pfam" id="PF07691">
    <property type="entry name" value="PA14"/>
    <property type="match status" value="2"/>
</dbReference>
<dbReference type="NCBIfam" id="NF033679">
    <property type="entry name" value="DNRLRE_dom"/>
    <property type="match status" value="1"/>
</dbReference>
<dbReference type="PANTHER" id="PTHR32305">
    <property type="match status" value="1"/>
</dbReference>
<dbReference type="InterPro" id="IPR055372">
    <property type="entry name" value="CBM96"/>
</dbReference>
<dbReference type="SMART" id="SM00758">
    <property type="entry name" value="PA14"/>
    <property type="match status" value="2"/>
</dbReference>
<dbReference type="Proteomes" id="UP000004926">
    <property type="component" value="Chromosome"/>
</dbReference>
<feature type="domain" description="PA14" evidence="6">
    <location>
        <begin position="518"/>
        <end position="668"/>
    </location>
</feature>
<evidence type="ECO:0000256" key="2">
    <source>
        <dbReference type="ARBA" id="ARBA00022525"/>
    </source>
</evidence>
<dbReference type="OrthoDB" id="324838at2"/>
<comment type="subcellular location">
    <subcellularLocation>
        <location evidence="1">Secreted</location>
    </subcellularLocation>
</comment>
<feature type="region of interest" description="Disordered" evidence="5">
    <location>
        <begin position="1155"/>
        <end position="1183"/>
    </location>
</feature>
<dbReference type="NCBIfam" id="TIGR03696">
    <property type="entry name" value="Rhs_assc_core"/>
    <property type="match status" value="1"/>
</dbReference>
<dbReference type="InterPro" id="IPR013320">
    <property type="entry name" value="ConA-like_dom_sf"/>
</dbReference>
<feature type="domain" description="PA14" evidence="6">
    <location>
        <begin position="1048"/>
        <end position="1194"/>
    </location>
</feature>
<keyword evidence="4" id="KW-1015">Disulfide bond</keyword>
<dbReference type="SMART" id="SM00560">
    <property type="entry name" value="LamGL"/>
    <property type="match status" value="1"/>
</dbReference>
<keyword evidence="3" id="KW-0732">Signal</keyword>
<protein>
    <submittedName>
        <fullName evidence="7">RHS repeat-associated core domain protein</fullName>
    </submittedName>
</protein>
<gene>
    <name evidence="7" type="ORF">SacmaDRAFT_2337</name>
</gene>
<dbReference type="InterPro" id="IPR006530">
    <property type="entry name" value="YD"/>
</dbReference>
<evidence type="ECO:0000256" key="4">
    <source>
        <dbReference type="ARBA" id="ARBA00023157"/>
    </source>
</evidence>
<dbReference type="SUPFAM" id="SSF56988">
    <property type="entry name" value="Anthrax protective antigen"/>
    <property type="match status" value="2"/>
</dbReference>
<reference evidence="7 8" key="1">
    <citation type="journal article" date="2012" name="Stand. Genomic Sci.">
        <title>Genome sequence of the ocean sediment bacterium Saccharomonospora marina type strain (XMU15(T)).</title>
        <authorList>
            <person name="Klenk H.P."/>
            <person name="Lu M."/>
            <person name="Lucas S."/>
            <person name="Lapidus A."/>
            <person name="Copeland A."/>
            <person name="Pitluck S."/>
            <person name="Goodwin L.A."/>
            <person name="Han C."/>
            <person name="Tapia R."/>
            <person name="Brambilla E.M."/>
            <person name="Potter G."/>
            <person name="Land M."/>
            <person name="Ivanova N."/>
            <person name="Rohde M."/>
            <person name="Goker M."/>
            <person name="Detter J.C."/>
            <person name="Li W.J."/>
            <person name="Kyrpides N.C."/>
            <person name="Woyke T."/>
        </authorList>
    </citation>
    <scope>NUCLEOTIDE SEQUENCE [LARGE SCALE GENOMIC DNA]</scope>
    <source>
        <strain evidence="7 8">XMU15</strain>
    </source>
</reference>
<feature type="compositionally biased region" description="Polar residues" evidence="5">
    <location>
        <begin position="991"/>
        <end position="1003"/>
    </location>
</feature>
<dbReference type="InterPro" id="IPR031325">
    <property type="entry name" value="RHS_repeat"/>
</dbReference>
<dbReference type="Gene3D" id="3.90.182.10">
    <property type="entry name" value="Toxin - Anthrax Protective Antigen,domain 1"/>
    <property type="match status" value="1"/>
</dbReference>
<keyword evidence="2" id="KW-0964">Secreted</keyword>
<dbReference type="GO" id="GO:0005576">
    <property type="term" value="C:extracellular region"/>
    <property type="evidence" value="ECO:0007669"/>
    <property type="project" value="UniProtKB-SubCell"/>
</dbReference>
<organism evidence="7 8">
    <name type="scientific">Saccharomonospora marina XMU15</name>
    <dbReference type="NCBI Taxonomy" id="882083"/>
    <lineage>
        <taxon>Bacteria</taxon>
        <taxon>Bacillati</taxon>
        <taxon>Actinomycetota</taxon>
        <taxon>Actinomycetes</taxon>
        <taxon>Pseudonocardiales</taxon>
        <taxon>Pseudonocardiaceae</taxon>
        <taxon>Saccharomonospora</taxon>
    </lineage>
</organism>
<dbReference type="PANTHER" id="PTHR32305:SF15">
    <property type="entry name" value="PROTEIN RHSA-RELATED"/>
    <property type="match status" value="1"/>
</dbReference>
<evidence type="ECO:0000313" key="8">
    <source>
        <dbReference type="Proteomes" id="UP000004926"/>
    </source>
</evidence>
<dbReference type="NCBIfam" id="TIGR01643">
    <property type="entry name" value="YD_repeat_2x"/>
    <property type="match status" value="2"/>
</dbReference>
<evidence type="ECO:0000256" key="1">
    <source>
        <dbReference type="ARBA" id="ARBA00004613"/>
    </source>
</evidence>
<name>H5WWN2_9PSEU</name>
<evidence type="ECO:0000256" key="5">
    <source>
        <dbReference type="SAM" id="MobiDB-lite"/>
    </source>
</evidence>
<feature type="region of interest" description="Disordered" evidence="5">
    <location>
        <begin position="991"/>
        <end position="1023"/>
    </location>
</feature>
<dbReference type="InterPro" id="IPR022385">
    <property type="entry name" value="Rhs_assc_core"/>
</dbReference>
<sequence>MNGSRAVRTGEGRIAFVVPAPIMWDSSAGEQSSPTRQGPVEQRLERDGAGWRVVLSADHDWVNSPDRSFPITVDPGIHTHTLYAAYDSFVSNRWPNTNYDVYSESGLGYLDKVGYHPDAGRNKAYAFYDLSHVAGKQIIDAKWHGFWVHSYLHDTKTRFRLHPVNCGWNKSTITWNNRPCIRDAQYKDAQGKEATWSHVDITDWVKKYASGSWANHGLMVDTAGDGVNSWKKLGAAERGPDNGASVVTVDFNDWPAKPSRQGCSGDGCTLHSGSRQLGVNIVDGNNDPMTVQFYVSTSSDVMESHFTSHQVDVNAGSTSATWTVPSLQWDETYYWRVRIRDPYMPDNTWRYSDVWSFRTTNTTPPVPALDAPADRAVVIDKQPTLTADAVTDPDGDAVQYQFSLATGADGRSGQVARSGWLDSPSWQVPAGVLKDGVSDTWTVRARDKEPGTESLYAPARKLKLDLRLGLQDAVPGDETGPVKVNLSTGNLLTTASGPSMHTVGGDVSLDLTYNSQSVDETGLVGEYFTGDSTSGIDDDETPVLVRTDAQLSFDWARSSPYAPVIAKDGFRARWKGYLRVPEDGDYVFGGYHDDGMRVWIGGDKVYDRWNSWTSPSDPPDFTDATTKTLQAGQTYSIRVEYREGANLAQVELWARKGTGDGVPVPASWLSPTAPVLPPGWSMSVGSDASGANYTKATLTENSVVLTDANGASHSYTKLSDGGYAPPPGEHGILSRDANGKLTLIDDDGTTFAFTSAGGLASITAPIDARKPAATQLQWSSLNAGNVVPRLTKVTDPVSGRAMALHYSSGDLDTLDPACERDPWQAYAWPAPAGFLCGVTMPDGSSSQYYYSNGRIGAIEYPGNQWIQYAFNGQHLLDGMRSSLAMDWVLADPDTRGPLDSMNYQFGYDGQRRASWVETPEPSGFDQTPTEKQHKDYTYDADATTVNVAGMDSEAGFNRRITKDQAGRMIADTDGTGKTTKYTWNAEDQITSTTDPAGRLSTTTYDDHGNPTHTAGPGPAGCFGDDRLPLDPAPDGCAGVPQTVKAYDEGYTGLSSTWWNNPDSSGAAYGYSTTAPNQNWRTNPPTPGVDPDRFSGRMSGQLQVDTQGDYLFGTAENDVTDGMRVYVDDNLIANRTYAPSVYADKPVGYWRLGDGDGDVRDQSGNGHRGTYSGTVTRQGNGAMPDDNNTAADFAGGKAQIPDSDTLDVTGAMTLEMWVKPRHNEDGGGWNDLLSKYGGTDDAPMPYELSLKPDMTMQLRQSGSGTTWQKVTSDDAVVPGQWNHIAVTRTAGGKVTFYLNGEKAGGGSFAEQGAANAHPLVIGRRENGGNAAAQIDEVAVFDKALAEKTLSAHVAGAGTVNNGRRAITLSPGSHRVRLEYLRHALRGNITRSTDDLNFTWYRIGGNGWKAVPDDKLIPNYGLRTSTTQLESRGVPDKKLITSYGENLDPAYGMDERAVVNPDGLAMGGTATYEMPGEGYLRRTAKTKPTGAQTTYTFYGDTEVRDNPCTDEADPVNQSGLVKTATMPTAADGTTRVEEQVYDVLGRTVADHLTGQGWACTSYDARGRPATKTFPVNSADGERTVTYDYGVDGNPLVSSVSDRYGTITTRVNLLGQTVAYTDANGVETDTEFDALGNTTKETVITPHDGQQVTTRTYDDAGRLLTTELDGTTLATATYDDAGQLASVVYANGTSLAGVDRDGAGRRGGLTWELADGQQVTATVTRSRAGTIVDESLNGVDPRPDGPNYVYDGAGRLTEAYVSGHHYAYDFTSQAADTCPEGTQANAGKNTNRVKLTDTTASGTAVTGYCYDTADRLLATQGALETSYTYDAAGNTTTITDGDSETSLGFDTAGRNLTARTTGPEPASVAYVRDATDRIILRGVDEGDSPGQVLYGYTGDGDGAALTLDGNKRLLTRTLVLPGGVLYTLHATVPAGEADHAGWDYPSVRDDLVLSADDTGSQVGPLRRYGPYGQPLGSDGAVDPDEVPDNQPGDMDYGWLGQNQRPYEHAGSLALVQMGARPYSPLLGRFLSTDPDPAGAANDYDYVGANPINTLDIDGRNWFTDRISDVGSALKSAGEWAWDHRQDIATVGVAVGCTFLTAGGCAFAGGALWAVSLADEYITTGTIDWWKAGTNLALQITSARIAKRLAGGWRERNVQYNAKRPAVKRARGRHRAHVDKKGTAKKWGSNAAQAGVAYTIGQLISYAPDASGRKYYRKGGMAFY</sequence>
<accession>H5WWN2</accession>
<feature type="region of interest" description="Disordered" evidence="5">
    <location>
        <begin position="1953"/>
        <end position="1989"/>
    </location>
</feature>
<dbReference type="InterPro" id="IPR050708">
    <property type="entry name" value="T6SS_VgrG/RHS"/>
</dbReference>
<dbReference type="Gene3D" id="2.60.40.10">
    <property type="entry name" value="Immunoglobulins"/>
    <property type="match status" value="2"/>
</dbReference>
<dbReference type="InterPro" id="IPR037524">
    <property type="entry name" value="PA14/GLEYA"/>
</dbReference>
<dbReference type="HOGENOM" id="CLU_000577_0_0_11"/>
<evidence type="ECO:0000259" key="6">
    <source>
        <dbReference type="PROSITE" id="PS51820"/>
    </source>
</evidence>
<dbReference type="Pfam" id="PF24517">
    <property type="entry name" value="CBM96"/>
    <property type="match status" value="1"/>
</dbReference>
<dbReference type="PROSITE" id="PS51820">
    <property type="entry name" value="PA14"/>
    <property type="match status" value="2"/>
</dbReference>
<dbReference type="GO" id="GO:0005975">
    <property type="term" value="P:carbohydrate metabolic process"/>
    <property type="evidence" value="ECO:0007669"/>
    <property type="project" value="UniProtKB-ARBA"/>
</dbReference>
<dbReference type="EMBL" id="CM001439">
    <property type="protein sequence ID" value="EHR50588.1"/>
    <property type="molecule type" value="Genomic_DNA"/>
</dbReference>
<dbReference type="Gene3D" id="2.180.10.10">
    <property type="entry name" value="RHS repeat-associated core"/>
    <property type="match status" value="2"/>
</dbReference>
<dbReference type="Pfam" id="PF05593">
    <property type="entry name" value="RHS_repeat"/>
    <property type="match status" value="1"/>
</dbReference>
<evidence type="ECO:0000313" key="7">
    <source>
        <dbReference type="EMBL" id="EHR50588.1"/>
    </source>
</evidence>
<dbReference type="InterPro" id="IPR011658">
    <property type="entry name" value="PA14_dom"/>
</dbReference>
<dbReference type="Gene3D" id="2.60.120.200">
    <property type="match status" value="1"/>
</dbReference>
<dbReference type="eggNOG" id="COG3209">
    <property type="taxonomic scope" value="Bacteria"/>
</dbReference>
<dbReference type="SUPFAM" id="SSF49899">
    <property type="entry name" value="Concanavalin A-like lectins/glucanases"/>
    <property type="match status" value="1"/>
</dbReference>
<dbReference type="STRING" id="882083.SacmaDRAFT_2337"/>